<proteinExistence type="predicted"/>
<dbReference type="CDD" id="cd19757">
    <property type="entry name" value="Bbox1"/>
    <property type="match status" value="1"/>
</dbReference>
<comment type="caution">
    <text evidence="3">The sequence shown here is derived from an EMBL/GenBank/DDBJ whole genome shotgun (WGS) entry which is preliminary data.</text>
</comment>
<dbReference type="RefSeq" id="XP_067817219.1">
    <property type="nucleotide sequence ID" value="XM_067966044.1"/>
</dbReference>
<dbReference type="CDD" id="cd12531">
    <property type="entry name" value="RRM3_MEI2_like"/>
    <property type="match status" value="1"/>
</dbReference>
<dbReference type="Pfam" id="PF04059">
    <property type="entry name" value="RRM_2"/>
    <property type="match status" value="1"/>
</dbReference>
<dbReference type="EMBL" id="SHOA02000013">
    <property type="protein sequence ID" value="TDH67720.1"/>
    <property type="molecule type" value="Genomic_DNA"/>
</dbReference>
<protein>
    <recommendedName>
        <fullName evidence="2">Mei2-like C-terminal RNA recognition motif domain-containing protein</fullName>
    </recommendedName>
</protein>
<dbReference type="Proteomes" id="UP000294530">
    <property type="component" value="Unassembled WGS sequence"/>
</dbReference>
<keyword evidence="4" id="KW-1185">Reference proteome</keyword>
<dbReference type="InterPro" id="IPR035979">
    <property type="entry name" value="RBD_domain_sf"/>
</dbReference>
<keyword evidence="1" id="KW-0694">RNA-binding</keyword>
<dbReference type="SUPFAM" id="SSF54928">
    <property type="entry name" value="RNA-binding domain, RBD"/>
    <property type="match status" value="1"/>
</dbReference>
<evidence type="ECO:0000313" key="4">
    <source>
        <dbReference type="Proteomes" id="UP000294530"/>
    </source>
</evidence>
<feature type="domain" description="Mei2-like C-terminal RNA recognition motif" evidence="2">
    <location>
        <begin position="571"/>
        <end position="667"/>
    </location>
</feature>
<dbReference type="InterPro" id="IPR007201">
    <property type="entry name" value="Mei2-like_Rrm_C"/>
</dbReference>
<dbReference type="KEGG" id="blac:94351715"/>
<gene>
    <name evidence="3" type="ORF">CCR75_007989</name>
</gene>
<organism evidence="3 4">
    <name type="scientific">Bremia lactucae</name>
    <name type="common">Lettuce downy mildew</name>
    <dbReference type="NCBI Taxonomy" id="4779"/>
    <lineage>
        <taxon>Eukaryota</taxon>
        <taxon>Sar</taxon>
        <taxon>Stramenopiles</taxon>
        <taxon>Oomycota</taxon>
        <taxon>Peronosporomycetes</taxon>
        <taxon>Peronosporales</taxon>
        <taxon>Peronosporaceae</taxon>
        <taxon>Bremia</taxon>
    </lineage>
</organism>
<accession>A0A976FJ03</accession>
<reference evidence="3 4" key="1">
    <citation type="journal article" date="2021" name="Genome Biol.">
        <title>AFLAP: assembly-free linkage analysis pipeline using k-mers from genome sequencing data.</title>
        <authorList>
            <person name="Fletcher K."/>
            <person name="Zhang L."/>
            <person name="Gil J."/>
            <person name="Han R."/>
            <person name="Cavanaugh K."/>
            <person name="Michelmore R."/>
        </authorList>
    </citation>
    <scope>NUCLEOTIDE SEQUENCE [LARGE SCALE GENOMIC DNA]</scope>
    <source>
        <strain evidence="3 4">SF5</strain>
    </source>
</reference>
<evidence type="ECO:0000256" key="1">
    <source>
        <dbReference type="ARBA" id="ARBA00022884"/>
    </source>
</evidence>
<dbReference type="InterPro" id="IPR034454">
    <property type="entry name" value="MEI2-like_RRM3"/>
</dbReference>
<sequence>MVARPQSDSKGHYSPEVCDVCESAIAGLRYEDCHLDLCVACSRARHVSSLHLTRGRFRFYRQTDLNRGIKESPSTNSLPNLPTAEELRYSPQTTIGVPRDFDDALAHSLRALSFATDEESCVDSATPSASMVKTTTSLALAEKQSHSFSNSLMLGDTDHWRTPTKTGELIDLFDAMKTNFASRHVVLRCVAGAFDASDVCRVVDRLSNFGSVASMCCELSTKGLLFCTFYDLMNAVAAVERWPTNSEILCFCLPYELPDDINSATLLLRFARSRSSASMVPSSTTFVRLLVEWRPDMQVAKFIVEYSDSRVLPAALNGLPGAFYATMPPTVARTTPPTLDFSKLQLFLDCLNKVAITHSRVARPRPNSFSSSTTSLLTSPTSSVASSLNASYLDGAENISPMASAASVKYPGELTSPVLTPQDEQHIRATPVPRARSNSSSAYLGGMLSSSNFGNPAYPHRFSFPSSSALSGRAVRHTSFWTTPLLQSLGNHVSSRAEQCQHSYYANNEQQSTAVSMRGCYSNNDRVTRMSPANCGHVCCSSTRSTAGRHDQGTGEFSLSIEKVASGEDRRTTLMIRNIPNKYTQHMLLAEINRNHLGNYDFFYLPIDFKNKCNMGYAFINFIEALHIERFHKEFDGQKWTNFNSEKVCAISYARLQGKQAMVARFQNSSLLDKHESYRPLVFSSFGSNRGKPEPFPVSNQIAQRKPLHPSGMSRVDDNGGSYGNHQTYSQAFLQQPQQHSYSQQFLELRQHPLTPSLASNVHFGMQVLPSHYIPMYQQNEAQLASPLVCDAGMPSDDTR</sequence>
<dbReference type="PANTHER" id="PTHR23189">
    <property type="entry name" value="RNA RECOGNITION MOTIF-CONTAINING"/>
    <property type="match status" value="1"/>
</dbReference>
<evidence type="ECO:0000313" key="3">
    <source>
        <dbReference type="EMBL" id="TDH67720.1"/>
    </source>
</evidence>
<evidence type="ECO:0000259" key="2">
    <source>
        <dbReference type="Pfam" id="PF04059"/>
    </source>
</evidence>
<dbReference type="Gene3D" id="3.30.70.330">
    <property type="match status" value="1"/>
</dbReference>
<dbReference type="OrthoDB" id="448448at2759"/>
<dbReference type="AlphaFoldDB" id="A0A976FJ03"/>
<dbReference type="InterPro" id="IPR012677">
    <property type="entry name" value="Nucleotide-bd_a/b_plait_sf"/>
</dbReference>
<dbReference type="GeneID" id="94351715"/>
<dbReference type="GO" id="GO:0003723">
    <property type="term" value="F:RNA binding"/>
    <property type="evidence" value="ECO:0007669"/>
    <property type="project" value="UniProtKB-KW"/>
</dbReference>
<name>A0A976FJ03_BRELC</name>